<dbReference type="AlphaFoldDB" id="W2IFV5"/>
<proteinExistence type="predicted"/>
<sequence length="39" mass="4628">MMAKKKDEEETIYDTVNVQINGSRGIPLTFRLPEFRRIM</sequence>
<dbReference type="EMBL" id="KI681577">
    <property type="protein sequence ID" value="ETL85667.1"/>
    <property type="molecule type" value="Genomic_DNA"/>
</dbReference>
<reference evidence="2" key="1">
    <citation type="submission" date="2013-11" db="EMBL/GenBank/DDBJ databases">
        <title>The Genome Sequence of Phytophthora parasitica CHvinca01.</title>
        <authorList>
            <consortium name="The Broad Institute Genomics Platform"/>
            <person name="Russ C."/>
            <person name="Tyler B."/>
            <person name="Panabieres F."/>
            <person name="Shan W."/>
            <person name="Tripathy S."/>
            <person name="Grunwald N."/>
            <person name="Machado M."/>
            <person name="Johnson C.S."/>
            <person name="Arredondo F."/>
            <person name="Hong C."/>
            <person name="Coffey M."/>
            <person name="Young S.K."/>
            <person name="Zeng Q."/>
            <person name="Gargeya S."/>
            <person name="Fitzgerald M."/>
            <person name="Abouelleil A."/>
            <person name="Alvarado L."/>
            <person name="Chapman S.B."/>
            <person name="Gainer-Dewar J."/>
            <person name="Goldberg J."/>
            <person name="Griggs A."/>
            <person name="Gujja S."/>
            <person name="Hansen M."/>
            <person name="Howarth C."/>
            <person name="Imamovic A."/>
            <person name="Ireland A."/>
            <person name="Larimer J."/>
            <person name="McCowan C."/>
            <person name="Murphy C."/>
            <person name="Pearson M."/>
            <person name="Poon T.W."/>
            <person name="Priest M."/>
            <person name="Roberts A."/>
            <person name="Saif S."/>
            <person name="Shea T."/>
            <person name="Sykes S."/>
            <person name="Wortman J."/>
            <person name="Nusbaum C."/>
            <person name="Birren B."/>
        </authorList>
    </citation>
    <scope>NUCLEOTIDE SEQUENCE [LARGE SCALE GENOMIC DNA]</scope>
    <source>
        <strain evidence="2">CHvinca01</strain>
    </source>
</reference>
<dbReference type="Proteomes" id="UP000054423">
    <property type="component" value="Unassembled WGS sequence"/>
</dbReference>
<dbReference type="EMBL" id="KI674872">
    <property type="protein sequence ID" value="ETL32422.1"/>
    <property type="molecule type" value="Genomic_DNA"/>
</dbReference>
<protein>
    <submittedName>
        <fullName evidence="1">Uncharacterized protein</fullName>
    </submittedName>
</protein>
<name>W2IFV5_PHYNI</name>
<accession>W2IFV5</accession>
<gene>
    <name evidence="1" type="ORF">L916_15010</name>
    <name evidence="2" type="ORF">L917_14835</name>
</gene>
<evidence type="ECO:0000313" key="2">
    <source>
        <dbReference type="EMBL" id="ETL85667.1"/>
    </source>
</evidence>
<reference evidence="1" key="2">
    <citation type="submission" date="2013-11" db="EMBL/GenBank/DDBJ databases">
        <title>The Genome Sequence of Phytophthora parasitica CJ05E6.</title>
        <authorList>
            <consortium name="The Broad Institute Genomics Platform"/>
            <person name="Russ C."/>
            <person name="Tyler B."/>
            <person name="Panabieres F."/>
            <person name="Shan W."/>
            <person name="Tripathy S."/>
            <person name="Grunwald N."/>
            <person name="Machado M."/>
            <person name="Johnson C.S."/>
            <person name="Arredondo F."/>
            <person name="Hong C."/>
            <person name="Coffey M."/>
            <person name="Young S.K."/>
            <person name="Zeng Q."/>
            <person name="Gargeya S."/>
            <person name="Fitzgerald M."/>
            <person name="Abouelleil A."/>
            <person name="Alvarado L."/>
            <person name="Chapman S.B."/>
            <person name="Gainer-Dewar J."/>
            <person name="Goldberg J."/>
            <person name="Griggs A."/>
            <person name="Gujja S."/>
            <person name="Hansen M."/>
            <person name="Howarth C."/>
            <person name="Imamovic A."/>
            <person name="Ireland A."/>
            <person name="Larimer J."/>
            <person name="McCowan C."/>
            <person name="Murphy C."/>
            <person name="Pearson M."/>
            <person name="Poon T.W."/>
            <person name="Priest M."/>
            <person name="Roberts A."/>
            <person name="Saif S."/>
            <person name="Shea T."/>
            <person name="Sykes S."/>
            <person name="Wortman J."/>
            <person name="Nusbaum C."/>
            <person name="Birren B."/>
        </authorList>
    </citation>
    <scope>NUCLEOTIDE SEQUENCE [LARGE SCALE GENOMIC DNA]</scope>
    <source>
        <strain evidence="1">CJ05E6</strain>
    </source>
</reference>
<organism evidence="1">
    <name type="scientific">Phytophthora nicotianae</name>
    <name type="common">Potato buckeye rot agent</name>
    <name type="synonym">Phytophthora parasitica</name>
    <dbReference type="NCBI Taxonomy" id="4792"/>
    <lineage>
        <taxon>Eukaryota</taxon>
        <taxon>Sar</taxon>
        <taxon>Stramenopiles</taxon>
        <taxon>Oomycota</taxon>
        <taxon>Peronosporomycetes</taxon>
        <taxon>Peronosporales</taxon>
        <taxon>Peronosporaceae</taxon>
        <taxon>Phytophthora</taxon>
    </lineage>
</organism>
<dbReference type="OrthoDB" id="125907at2759"/>
<evidence type="ECO:0000313" key="1">
    <source>
        <dbReference type="EMBL" id="ETL32422.1"/>
    </source>
</evidence>
<dbReference type="Proteomes" id="UP000053864">
    <property type="component" value="Unassembled WGS sequence"/>
</dbReference>